<evidence type="ECO:0000313" key="2">
    <source>
        <dbReference type="EMBL" id="KAK4125314.1"/>
    </source>
</evidence>
<comment type="caution">
    <text evidence="2">The sequence shown here is derived from an EMBL/GenBank/DDBJ whole genome shotgun (WGS) entry which is preliminary data.</text>
</comment>
<reference evidence="2" key="2">
    <citation type="submission" date="2023-05" db="EMBL/GenBank/DDBJ databases">
        <authorList>
            <consortium name="Lawrence Berkeley National Laboratory"/>
            <person name="Steindorff A."/>
            <person name="Hensen N."/>
            <person name="Bonometti L."/>
            <person name="Westerberg I."/>
            <person name="Brannstrom I.O."/>
            <person name="Guillou S."/>
            <person name="Cros-Aarteil S."/>
            <person name="Calhoun S."/>
            <person name="Haridas S."/>
            <person name="Kuo A."/>
            <person name="Mondo S."/>
            <person name="Pangilinan J."/>
            <person name="Riley R."/>
            <person name="Labutti K."/>
            <person name="Andreopoulos B."/>
            <person name="Lipzen A."/>
            <person name="Chen C."/>
            <person name="Yanf M."/>
            <person name="Daum C."/>
            <person name="Ng V."/>
            <person name="Clum A."/>
            <person name="Ohm R."/>
            <person name="Martin F."/>
            <person name="Silar P."/>
            <person name="Natvig D."/>
            <person name="Lalanne C."/>
            <person name="Gautier V."/>
            <person name="Ament-Velasquez S.L."/>
            <person name="Kruys A."/>
            <person name="Hutchinson M.I."/>
            <person name="Powell A.J."/>
            <person name="Barry K."/>
            <person name="Miller A.N."/>
            <person name="Grigoriev I.V."/>
            <person name="Debuchy R."/>
            <person name="Gladieux P."/>
            <person name="Thoren M.H."/>
            <person name="Johannesson H."/>
        </authorList>
    </citation>
    <scope>NUCLEOTIDE SEQUENCE</scope>
    <source>
        <strain evidence="2">CBS 731.68</strain>
    </source>
</reference>
<dbReference type="PANTHER" id="PTHR39475:SF1">
    <property type="entry name" value="CONIDIATION-SPECIFIC PROTEIN 6"/>
    <property type="match status" value="1"/>
</dbReference>
<name>A0AAN6U2X1_9PEZI</name>
<dbReference type="AlphaFoldDB" id="A0AAN6U2X1"/>
<dbReference type="Proteomes" id="UP001302602">
    <property type="component" value="Unassembled WGS sequence"/>
</dbReference>
<evidence type="ECO:0000256" key="1">
    <source>
        <dbReference type="SAM" id="MobiDB-lite"/>
    </source>
</evidence>
<organism evidence="2 3">
    <name type="scientific">Parathielavia appendiculata</name>
    <dbReference type="NCBI Taxonomy" id="2587402"/>
    <lineage>
        <taxon>Eukaryota</taxon>
        <taxon>Fungi</taxon>
        <taxon>Dikarya</taxon>
        <taxon>Ascomycota</taxon>
        <taxon>Pezizomycotina</taxon>
        <taxon>Sordariomycetes</taxon>
        <taxon>Sordariomycetidae</taxon>
        <taxon>Sordariales</taxon>
        <taxon>Chaetomiaceae</taxon>
        <taxon>Parathielavia</taxon>
    </lineage>
</organism>
<evidence type="ECO:0000313" key="3">
    <source>
        <dbReference type="Proteomes" id="UP001302602"/>
    </source>
</evidence>
<dbReference type="PANTHER" id="PTHR39475">
    <property type="entry name" value="CONIDIATION-SPECIFIC PROTEIN 6"/>
    <property type="match status" value="1"/>
</dbReference>
<feature type="compositionally biased region" description="Basic and acidic residues" evidence="1">
    <location>
        <begin position="67"/>
        <end position="85"/>
    </location>
</feature>
<reference evidence="2" key="1">
    <citation type="journal article" date="2023" name="Mol. Phylogenet. Evol.">
        <title>Genome-scale phylogeny and comparative genomics of the fungal order Sordariales.</title>
        <authorList>
            <person name="Hensen N."/>
            <person name="Bonometti L."/>
            <person name="Westerberg I."/>
            <person name="Brannstrom I.O."/>
            <person name="Guillou S."/>
            <person name="Cros-Aarteil S."/>
            <person name="Calhoun S."/>
            <person name="Haridas S."/>
            <person name="Kuo A."/>
            <person name="Mondo S."/>
            <person name="Pangilinan J."/>
            <person name="Riley R."/>
            <person name="LaButti K."/>
            <person name="Andreopoulos B."/>
            <person name="Lipzen A."/>
            <person name="Chen C."/>
            <person name="Yan M."/>
            <person name="Daum C."/>
            <person name="Ng V."/>
            <person name="Clum A."/>
            <person name="Steindorff A."/>
            <person name="Ohm R.A."/>
            <person name="Martin F."/>
            <person name="Silar P."/>
            <person name="Natvig D.O."/>
            <person name="Lalanne C."/>
            <person name="Gautier V."/>
            <person name="Ament-Velasquez S.L."/>
            <person name="Kruys A."/>
            <person name="Hutchinson M.I."/>
            <person name="Powell A.J."/>
            <person name="Barry K."/>
            <person name="Miller A.N."/>
            <person name="Grigoriev I.V."/>
            <person name="Debuchy R."/>
            <person name="Gladieux P."/>
            <person name="Hiltunen Thoren M."/>
            <person name="Johannesson H."/>
        </authorList>
    </citation>
    <scope>NUCLEOTIDE SEQUENCE</scope>
    <source>
        <strain evidence="2">CBS 731.68</strain>
    </source>
</reference>
<gene>
    <name evidence="2" type="ORF">N657DRAFT_644179</name>
</gene>
<dbReference type="GeneID" id="87829476"/>
<dbReference type="EMBL" id="MU853226">
    <property type="protein sequence ID" value="KAK4125314.1"/>
    <property type="molecule type" value="Genomic_DNA"/>
</dbReference>
<protein>
    <submittedName>
        <fullName evidence="2">Uncharacterized protein</fullName>
    </submittedName>
</protein>
<keyword evidence="3" id="KW-1185">Reference proteome</keyword>
<dbReference type="RefSeq" id="XP_062649085.1">
    <property type="nucleotide sequence ID" value="XM_062792707.1"/>
</dbReference>
<accession>A0AAN6U2X1</accession>
<feature type="region of interest" description="Disordered" evidence="1">
    <location>
        <begin position="46"/>
        <end position="154"/>
    </location>
</feature>
<proteinExistence type="predicted"/>
<sequence length="154" mass="16577">MSHHTPIIKGSSCNRGFTSAIKAITTDNILIIHEFIMSGQSNVGNSQVYEAGDQRNPKASEMGSGTRYHEGTAHAHKSNDSKDQRSLANRAAAEKSSEAEESQETALHKKDPTLPANQHGNKPSRGADIDAELQAEDKAILNKKGGQNMPGKNM</sequence>